<organism evidence="2 3">
    <name type="scientific">Sphingomonas spermidinifaciens</name>
    <dbReference type="NCBI Taxonomy" id="1141889"/>
    <lineage>
        <taxon>Bacteria</taxon>
        <taxon>Pseudomonadati</taxon>
        <taxon>Pseudomonadota</taxon>
        <taxon>Alphaproteobacteria</taxon>
        <taxon>Sphingomonadales</taxon>
        <taxon>Sphingomonadaceae</taxon>
        <taxon>Sphingomonas</taxon>
    </lineage>
</organism>
<reference evidence="2 3" key="1">
    <citation type="submission" date="2017-09" db="EMBL/GenBank/DDBJ databases">
        <title>Sphingomonas spermidinifaciens 9NM-10, whole genome shotgun sequence.</title>
        <authorList>
            <person name="Feng G."/>
            <person name="Zhu H."/>
        </authorList>
    </citation>
    <scope>NUCLEOTIDE SEQUENCE [LARGE SCALE GENOMIC DNA]</scope>
    <source>
        <strain evidence="2 3">9NM-10</strain>
    </source>
</reference>
<evidence type="ECO:0000313" key="2">
    <source>
        <dbReference type="EMBL" id="PCD03196.1"/>
    </source>
</evidence>
<dbReference type="RefSeq" id="WP_096341595.1">
    <property type="nucleotide sequence ID" value="NZ_NWMW01000001.1"/>
</dbReference>
<evidence type="ECO:0000313" key="3">
    <source>
        <dbReference type="Proteomes" id="UP000218366"/>
    </source>
</evidence>
<dbReference type="AlphaFoldDB" id="A0A2A4B6D0"/>
<sequence length="144" mass="14780">MTIDRIHTGPLGPIDPAGRDGRSPASVGEASVRSVALAVVGRIVDELGIGVGGRAPAADPYRLREVADMATRAFPGSAPAAEGELMRAIEALAGTIAAHMAARVDGSTLERVDDALAGQAPAREGVEGVTEFLDQVTIRLEASR</sequence>
<comment type="caution">
    <text evidence="2">The sequence shown here is derived from an EMBL/GenBank/DDBJ whole genome shotgun (WGS) entry which is preliminary data.</text>
</comment>
<keyword evidence="3" id="KW-1185">Reference proteome</keyword>
<proteinExistence type="predicted"/>
<feature type="region of interest" description="Disordered" evidence="1">
    <location>
        <begin position="1"/>
        <end position="26"/>
    </location>
</feature>
<dbReference type="OrthoDB" id="7585044at2"/>
<dbReference type="EMBL" id="NWMW01000001">
    <property type="protein sequence ID" value="PCD03196.1"/>
    <property type="molecule type" value="Genomic_DNA"/>
</dbReference>
<evidence type="ECO:0000256" key="1">
    <source>
        <dbReference type="SAM" id="MobiDB-lite"/>
    </source>
</evidence>
<dbReference type="Proteomes" id="UP000218366">
    <property type="component" value="Unassembled WGS sequence"/>
</dbReference>
<accession>A0A2A4B6D0</accession>
<name>A0A2A4B6D0_9SPHN</name>
<gene>
    <name evidence="2" type="ORF">COC42_01880</name>
</gene>
<protein>
    <submittedName>
        <fullName evidence="2">Uncharacterized protein</fullName>
    </submittedName>
</protein>